<evidence type="ECO:0000313" key="3">
    <source>
        <dbReference type="Proteomes" id="UP000053372"/>
    </source>
</evidence>
<sequence>MEKSFLSPDDLPPESKSLNDQLLRRELEEFTSKLFLQACDRITRVLLSHCRWRIAIKLLPLTLIIHCPDMETYWYILNDIPQLGNRLERFTNKAKIRVYPPQGQGAPFEIKVDDIPLYGDWL</sequence>
<organism evidence="1 3">
    <name type="scientific">Mastigocoleus testarum BC008</name>
    <dbReference type="NCBI Taxonomy" id="371196"/>
    <lineage>
        <taxon>Bacteria</taxon>
        <taxon>Bacillati</taxon>
        <taxon>Cyanobacteriota</taxon>
        <taxon>Cyanophyceae</taxon>
        <taxon>Nostocales</taxon>
        <taxon>Hapalosiphonaceae</taxon>
        <taxon>Mastigocoleus</taxon>
    </lineage>
</organism>
<comment type="caution">
    <text evidence="1">The sequence shown here is derived from an EMBL/GenBank/DDBJ whole genome shotgun (WGS) entry which is preliminary data.</text>
</comment>
<accession>A0A0V7ZQT5</accession>
<name>A0A0V7ZQT5_9CYAN</name>
<evidence type="ECO:0000313" key="1">
    <source>
        <dbReference type="EMBL" id="KST66937.1"/>
    </source>
</evidence>
<dbReference type="Proteomes" id="UP000053372">
    <property type="component" value="Unassembled WGS sequence"/>
</dbReference>
<proteinExistence type="predicted"/>
<protein>
    <submittedName>
        <fullName evidence="1">Uncharacterized protein</fullName>
    </submittedName>
</protein>
<evidence type="ECO:0000313" key="2">
    <source>
        <dbReference type="EMBL" id="KST67174.1"/>
    </source>
</evidence>
<dbReference type="EMBL" id="LMTZ01000092">
    <property type="protein sequence ID" value="KST66937.1"/>
    <property type="molecule type" value="Genomic_DNA"/>
</dbReference>
<reference evidence="1 3" key="1">
    <citation type="journal article" date="2015" name="Genome Announc.">
        <title>Draft Genome of the Euendolithic (true boring) Cyanobacterium Mastigocoleus testarum strain BC008.</title>
        <authorList>
            <person name="Guida B.S."/>
            <person name="Garcia-Pichel F."/>
        </authorList>
    </citation>
    <scope>NUCLEOTIDE SEQUENCE [LARGE SCALE GENOMIC DNA]</scope>
    <source>
        <strain evidence="1 3">BC008</strain>
    </source>
</reference>
<dbReference type="RefSeq" id="WP_027846754.1">
    <property type="nucleotide sequence ID" value="NZ_LMTZ01000090.1"/>
</dbReference>
<gene>
    <name evidence="1" type="ORF">BC008_27490</name>
    <name evidence="2" type="ORF">BC008_28690</name>
</gene>
<dbReference type="EMBL" id="LMTZ01000090">
    <property type="protein sequence ID" value="KST67174.1"/>
    <property type="molecule type" value="Genomic_DNA"/>
</dbReference>
<dbReference type="OrthoDB" id="531116at2"/>
<keyword evidence="3" id="KW-1185">Reference proteome</keyword>
<dbReference type="AlphaFoldDB" id="A0A0V7ZQT5"/>